<feature type="domain" description="Globin-sensor" evidence="1">
    <location>
        <begin position="7"/>
        <end position="157"/>
    </location>
</feature>
<name>A0A9D8KEY0_9DELT</name>
<dbReference type="SUPFAM" id="SSF46458">
    <property type="entry name" value="Globin-like"/>
    <property type="match status" value="1"/>
</dbReference>
<dbReference type="InterPro" id="IPR044398">
    <property type="entry name" value="Globin-sensor_dom"/>
</dbReference>
<accession>A0A9D8KEY0</accession>
<dbReference type="EMBL" id="JAFGIX010000032">
    <property type="protein sequence ID" value="MBN1572864.1"/>
    <property type="molecule type" value="Genomic_DNA"/>
</dbReference>
<gene>
    <name evidence="2" type="ORF">JW984_06660</name>
</gene>
<evidence type="ECO:0000313" key="3">
    <source>
        <dbReference type="Proteomes" id="UP000809273"/>
    </source>
</evidence>
<dbReference type="Proteomes" id="UP000809273">
    <property type="component" value="Unassembled WGS sequence"/>
</dbReference>
<dbReference type="Pfam" id="PF11563">
    <property type="entry name" value="Protoglobin"/>
    <property type="match status" value="1"/>
</dbReference>
<dbReference type="InterPro" id="IPR009050">
    <property type="entry name" value="Globin-like_sf"/>
</dbReference>
<dbReference type="InterPro" id="IPR012292">
    <property type="entry name" value="Globin/Proto"/>
</dbReference>
<proteinExistence type="predicted"/>
<evidence type="ECO:0000313" key="2">
    <source>
        <dbReference type="EMBL" id="MBN1572864.1"/>
    </source>
</evidence>
<dbReference type="GO" id="GO:0020037">
    <property type="term" value="F:heme binding"/>
    <property type="evidence" value="ECO:0007669"/>
    <property type="project" value="InterPro"/>
</dbReference>
<dbReference type="Gene3D" id="1.10.490.10">
    <property type="entry name" value="Globins"/>
    <property type="match status" value="1"/>
</dbReference>
<evidence type="ECO:0000259" key="1">
    <source>
        <dbReference type="Pfam" id="PF11563"/>
    </source>
</evidence>
<dbReference type="AlphaFoldDB" id="A0A9D8KEY0"/>
<reference evidence="2" key="1">
    <citation type="journal article" date="2021" name="Environ. Microbiol.">
        <title>Genomic characterization of three novel Desulfobacterota classes expand the metabolic and phylogenetic diversity of the phylum.</title>
        <authorList>
            <person name="Murphy C.L."/>
            <person name="Biggerstaff J."/>
            <person name="Eichhorn A."/>
            <person name="Ewing E."/>
            <person name="Shahan R."/>
            <person name="Soriano D."/>
            <person name="Stewart S."/>
            <person name="VanMol K."/>
            <person name="Walker R."/>
            <person name="Walters P."/>
            <person name="Elshahed M.S."/>
            <person name="Youssef N.H."/>
        </authorList>
    </citation>
    <scope>NUCLEOTIDE SEQUENCE</scope>
    <source>
        <strain evidence="2">Zod_Metabat.24</strain>
    </source>
</reference>
<comment type="caution">
    <text evidence="2">The sequence shown here is derived from an EMBL/GenBank/DDBJ whole genome shotgun (WGS) entry which is preliminary data.</text>
</comment>
<sequence length="193" mass="22358">MKEIKTHLTYLLDLVGLNEDDYSVLKKHSDKTKMWGDEFAKKFITAISTYEPTKEIFFREGIRLPEIGVDVVKKWYIDVASGNVDRDFWRRQYLIGLVHLKHGVENSFRLGMMSVVQQLFLMECLKELDKDEAIRLYLSFKKVTDVISGITAEGYFPNLVVAIQRTTGIKKQVMDRMVNLEIDTLISEARSLS</sequence>
<protein>
    <recommendedName>
        <fullName evidence="1">Globin-sensor domain-containing protein</fullName>
    </recommendedName>
</protein>
<organism evidence="2 3">
    <name type="scientific">Candidatus Zymogenus saltonus</name>
    <dbReference type="NCBI Taxonomy" id="2844893"/>
    <lineage>
        <taxon>Bacteria</taxon>
        <taxon>Deltaproteobacteria</taxon>
        <taxon>Candidatus Zymogenia</taxon>
        <taxon>Candidatus Zymogeniales</taxon>
        <taxon>Candidatus Zymogenaceae</taxon>
        <taxon>Candidatus Zymogenus</taxon>
    </lineage>
</organism>
<dbReference type="GO" id="GO:0019825">
    <property type="term" value="F:oxygen binding"/>
    <property type="evidence" value="ECO:0007669"/>
    <property type="project" value="InterPro"/>
</dbReference>
<reference evidence="2" key="2">
    <citation type="submission" date="2021-01" db="EMBL/GenBank/DDBJ databases">
        <authorList>
            <person name="Hahn C.R."/>
            <person name="Youssef N.H."/>
            <person name="Elshahed M."/>
        </authorList>
    </citation>
    <scope>NUCLEOTIDE SEQUENCE</scope>
    <source>
        <strain evidence="2">Zod_Metabat.24</strain>
    </source>
</reference>